<evidence type="ECO:0000313" key="1">
    <source>
        <dbReference type="EnsemblMetazoa" id="CJA40032.1"/>
    </source>
</evidence>
<proteinExistence type="predicted"/>
<dbReference type="AlphaFoldDB" id="A0A8R1IXB9"/>
<keyword evidence="2" id="KW-1185">Reference proteome</keyword>
<protein>
    <submittedName>
        <fullName evidence="1">Uncharacterized protein</fullName>
    </submittedName>
</protein>
<sequence>MASTDGSCDAKSDTTTPILVQSLENDDAVREAARDHELWNQLEKEEPLESVIRKVVENFKDVFAVSDSELGKTHLTECVIKLKEGVQPIKQKPRPIPLAI</sequence>
<organism evidence="1 2">
    <name type="scientific">Caenorhabditis japonica</name>
    <dbReference type="NCBI Taxonomy" id="281687"/>
    <lineage>
        <taxon>Eukaryota</taxon>
        <taxon>Metazoa</taxon>
        <taxon>Ecdysozoa</taxon>
        <taxon>Nematoda</taxon>
        <taxon>Chromadorea</taxon>
        <taxon>Rhabditida</taxon>
        <taxon>Rhabditina</taxon>
        <taxon>Rhabditomorpha</taxon>
        <taxon>Rhabditoidea</taxon>
        <taxon>Rhabditidae</taxon>
        <taxon>Peloderinae</taxon>
        <taxon>Caenorhabditis</taxon>
    </lineage>
</organism>
<dbReference type="EnsemblMetazoa" id="CJA40032.1">
    <property type="protein sequence ID" value="CJA40032.1"/>
    <property type="gene ID" value="WBGene00215880"/>
</dbReference>
<accession>A0A8R1IXB9</accession>
<reference evidence="1" key="2">
    <citation type="submission" date="2022-06" db="UniProtKB">
        <authorList>
            <consortium name="EnsemblMetazoa"/>
        </authorList>
    </citation>
    <scope>IDENTIFICATION</scope>
    <source>
        <strain evidence="1">DF5081</strain>
    </source>
</reference>
<dbReference type="Proteomes" id="UP000005237">
    <property type="component" value="Unassembled WGS sequence"/>
</dbReference>
<evidence type="ECO:0000313" key="2">
    <source>
        <dbReference type="Proteomes" id="UP000005237"/>
    </source>
</evidence>
<name>A0A8R1IXB9_CAEJA</name>
<reference evidence="2" key="1">
    <citation type="submission" date="2010-08" db="EMBL/GenBank/DDBJ databases">
        <authorList>
            <consortium name="Caenorhabditis japonica Sequencing Consortium"/>
            <person name="Wilson R.K."/>
        </authorList>
    </citation>
    <scope>NUCLEOTIDE SEQUENCE [LARGE SCALE GENOMIC DNA]</scope>
    <source>
        <strain evidence="2">DF5081</strain>
    </source>
</reference>